<dbReference type="EMBL" id="QXFV01002186">
    <property type="protein sequence ID" value="KAE8991507.1"/>
    <property type="molecule type" value="Genomic_DNA"/>
</dbReference>
<evidence type="ECO:0000313" key="4">
    <source>
        <dbReference type="Proteomes" id="UP000429607"/>
    </source>
</evidence>
<keyword evidence="5" id="KW-1185">Reference proteome</keyword>
<proteinExistence type="predicted"/>
<sequence>MNATTAAHRYPTQSRRSDMGVARINREIAAINLNRERSAIIPVCSATKDEWREYLNSEDQRFKSKFMEWIGGIIYIVEIPSLEQQRFSHSFEFVLARPPAFVRYMALNGSAVVPNYPELPDFQADNSYGPRTVVGTPLPRGVQDYWTWFSLVVEVGHLRGWGNDLGSLDWKARGWARIPGVRFILCVAVTDDLASAEYKLYTVQRDAQDRVRPLPHLVPVPVVGPHTVVSFDSRELLGLPPGANIPPIENTQFPDPTVDVDLFNVLTRARQ</sequence>
<organism evidence="3 5">
    <name type="scientific">Phytophthora rubi</name>
    <dbReference type="NCBI Taxonomy" id="129364"/>
    <lineage>
        <taxon>Eukaryota</taxon>
        <taxon>Sar</taxon>
        <taxon>Stramenopiles</taxon>
        <taxon>Oomycota</taxon>
        <taxon>Peronosporomycetes</taxon>
        <taxon>Peronosporales</taxon>
        <taxon>Peronosporaceae</taxon>
        <taxon>Phytophthora</taxon>
    </lineage>
</organism>
<evidence type="ECO:0000313" key="2">
    <source>
        <dbReference type="EMBL" id="KAE8996839.1"/>
    </source>
</evidence>
<accession>A0A6A4DXB5</accession>
<name>A0A6A4DXB5_9STRA</name>
<evidence type="ECO:0000313" key="6">
    <source>
        <dbReference type="Proteomes" id="UP000435112"/>
    </source>
</evidence>
<dbReference type="Proteomes" id="UP000429607">
    <property type="component" value="Unassembled WGS sequence"/>
</dbReference>
<dbReference type="Proteomes" id="UP000434957">
    <property type="component" value="Unassembled WGS sequence"/>
</dbReference>
<gene>
    <name evidence="1" type="ORF">PR001_g21203</name>
    <name evidence="2" type="ORF">PR002_g19207</name>
    <name evidence="3" type="ORF">PR003_g18869</name>
</gene>
<comment type="caution">
    <text evidence="3">The sequence shown here is derived from an EMBL/GenBank/DDBJ whole genome shotgun (WGS) entry which is preliminary data.</text>
</comment>
<dbReference type="AlphaFoldDB" id="A0A6A4DXB5"/>
<evidence type="ECO:0000313" key="3">
    <source>
        <dbReference type="EMBL" id="KAE9315898.1"/>
    </source>
</evidence>
<evidence type="ECO:0000313" key="5">
    <source>
        <dbReference type="Proteomes" id="UP000434957"/>
    </source>
</evidence>
<dbReference type="OrthoDB" id="98688at2759"/>
<evidence type="ECO:0000313" key="1">
    <source>
        <dbReference type="EMBL" id="KAE8991507.1"/>
    </source>
</evidence>
<reference evidence="3 5" key="1">
    <citation type="submission" date="2018-08" db="EMBL/GenBank/DDBJ databases">
        <title>Genomic investigation of the strawberry pathogen Phytophthora fragariae indicates pathogenicity is determined by transcriptional variation in three key races.</title>
        <authorList>
            <person name="Adams T.M."/>
            <person name="Armitage A.D."/>
            <person name="Sobczyk M.K."/>
            <person name="Bates H.J."/>
            <person name="Dunwell J.M."/>
            <person name="Nellist C.F."/>
            <person name="Harrison R.J."/>
        </authorList>
    </citation>
    <scope>NUCLEOTIDE SEQUENCE [LARGE SCALE GENOMIC DNA]</scope>
    <source>
        <strain evidence="1 4">SCRP249</strain>
        <strain evidence="2 6">SCRP324</strain>
        <strain evidence="3 5">SCRP333</strain>
    </source>
</reference>
<dbReference type="Proteomes" id="UP000435112">
    <property type="component" value="Unassembled WGS sequence"/>
</dbReference>
<dbReference type="EMBL" id="QXFU01001715">
    <property type="protein sequence ID" value="KAE8996839.1"/>
    <property type="molecule type" value="Genomic_DNA"/>
</dbReference>
<dbReference type="EMBL" id="QXFT01001546">
    <property type="protein sequence ID" value="KAE9315898.1"/>
    <property type="molecule type" value="Genomic_DNA"/>
</dbReference>
<protein>
    <submittedName>
        <fullName evidence="3">Uncharacterized protein</fullName>
    </submittedName>
</protein>